<accession>A0ABT8AX54</accession>
<evidence type="ECO:0008006" key="4">
    <source>
        <dbReference type="Google" id="ProtNLM"/>
    </source>
</evidence>
<proteinExistence type="predicted"/>
<dbReference type="EMBL" id="JAUFPT010000102">
    <property type="protein sequence ID" value="MDN3574554.1"/>
    <property type="molecule type" value="Genomic_DNA"/>
</dbReference>
<feature type="transmembrane region" description="Helical" evidence="1">
    <location>
        <begin position="117"/>
        <end position="138"/>
    </location>
</feature>
<keyword evidence="1" id="KW-0812">Transmembrane</keyword>
<gene>
    <name evidence="2" type="ORF">QWZ18_28600</name>
</gene>
<feature type="transmembrane region" description="Helical" evidence="1">
    <location>
        <begin position="85"/>
        <end position="105"/>
    </location>
</feature>
<feature type="transmembrane region" description="Helical" evidence="1">
    <location>
        <begin position="45"/>
        <end position="64"/>
    </location>
</feature>
<dbReference type="Proteomes" id="UP001244297">
    <property type="component" value="Unassembled WGS sequence"/>
</dbReference>
<name>A0ABT8AX54_9HYPH</name>
<reference evidence="3" key="1">
    <citation type="journal article" date="2019" name="Int. J. Syst. Evol. Microbiol.">
        <title>The Global Catalogue of Microorganisms (GCM) 10K type strain sequencing project: providing services to taxonomists for standard genome sequencing and annotation.</title>
        <authorList>
            <consortium name="The Broad Institute Genomics Platform"/>
            <consortium name="The Broad Institute Genome Sequencing Center for Infectious Disease"/>
            <person name="Wu L."/>
            <person name="Ma J."/>
        </authorList>
    </citation>
    <scope>NUCLEOTIDE SEQUENCE [LARGE SCALE GENOMIC DNA]</scope>
    <source>
        <strain evidence="3">CECT 7806</strain>
    </source>
</reference>
<evidence type="ECO:0000256" key="1">
    <source>
        <dbReference type="SAM" id="Phobius"/>
    </source>
</evidence>
<protein>
    <recommendedName>
        <fullName evidence="4">C4-dicarboxylate ABC transporter permease</fullName>
    </recommendedName>
</protein>
<comment type="caution">
    <text evidence="2">The sequence shown here is derived from an EMBL/GenBank/DDBJ whole genome shotgun (WGS) entry which is preliminary data.</text>
</comment>
<sequence>MLSTVAFTRGVLLVSLSGIFSAWVNSYLEESALDLLKAYWFADPGVRLKAALSWVIWSFVIDYVSLYKTRIVIKILRRHTRWGPLVCVSDFVAGFLVYIAGFTILSLRPVVLRSDWIWPPPASFELAMAFLLIVVFWGRALVPDIEAKAIDQGVPHEN</sequence>
<keyword evidence="1" id="KW-0472">Membrane</keyword>
<organism evidence="2 3">
    <name type="scientific">Methylobacterium longum</name>
    <dbReference type="NCBI Taxonomy" id="767694"/>
    <lineage>
        <taxon>Bacteria</taxon>
        <taxon>Pseudomonadati</taxon>
        <taxon>Pseudomonadota</taxon>
        <taxon>Alphaproteobacteria</taxon>
        <taxon>Hyphomicrobiales</taxon>
        <taxon>Methylobacteriaceae</taxon>
        <taxon>Methylobacterium</taxon>
    </lineage>
</organism>
<keyword evidence="1" id="KW-1133">Transmembrane helix</keyword>
<keyword evidence="3" id="KW-1185">Reference proteome</keyword>
<evidence type="ECO:0000313" key="2">
    <source>
        <dbReference type="EMBL" id="MDN3574554.1"/>
    </source>
</evidence>
<evidence type="ECO:0000313" key="3">
    <source>
        <dbReference type="Proteomes" id="UP001244297"/>
    </source>
</evidence>